<protein>
    <submittedName>
        <fullName evidence="2">(spotted green pufferfish) hypothetical protein</fullName>
    </submittedName>
</protein>
<proteinExistence type="predicted"/>
<evidence type="ECO:0000313" key="2">
    <source>
        <dbReference type="EMBL" id="CAF87610.1"/>
    </source>
</evidence>
<gene>
    <name evidence="2" type="ORF">GSTENG00000490001</name>
</gene>
<feature type="region of interest" description="Disordered" evidence="1">
    <location>
        <begin position="98"/>
        <end position="130"/>
    </location>
</feature>
<evidence type="ECO:0000256" key="1">
    <source>
        <dbReference type="SAM" id="MobiDB-lite"/>
    </source>
</evidence>
<reference evidence="2" key="1">
    <citation type="journal article" date="2004" name="Nature">
        <title>Genome duplication in the teleost fish Tetraodon nigroviridis reveals the early vertebrate proto-karyotype.</title>
        <authorList>
            <person name="Jaillon O."/>
            <person name="Aury J.-M."/>
            <person name="Brunet F."/>
            <person name="Petit J.-L."/>
            <person name="Stange-Thomann N."/>
            <person name="Mauceli E."/>
            <person name="Bouneau L."/>
            <person name="Fischer C."/>
            <person name="Ozouf-Costaz C."/>
            <person name="Bernot A."/>
            <person name="Nicaud S."/>
            <person name="Jaffe D."/>
            <person name="Fisher S."/>
            <person name="Lutfalla G."/>
            <person name="Dossat C."/>
            <person name="Segurens B."/>
            <person name="Dasilva C."/>
            <person name="Salanoubat M."/>
            <person name="Levy M."/>
            <person name="Boudet N."/>
            <person name="Castellano S."/>
            <person name="Anthouard V."/>
            <person name="Jubin C."/>
            <person name="Castelli V."/>
            <person name="Katinka M."/>
            <person name="Vacherie B."/>
            <person name="Biemont C."/>
            <person name="Skalli Z."/>
            <person name="Cattolico L."/>
            <person name="Poulain J."/>
            <person name="De Berardinis V."/>
            <person name="Cruaud C."/>
            <person name="Duprat S."/>
            <person name="Brottier P."/>
            <person name="Coutanceau J.-P."/>
            <person name="Gouzy J."/>
            <person name="Parra G."/>
            <person name="Lardier G."/>
            <person name="Chapple C."/>
            <person name="McKernan K.J."/>
            <person name="McEwan P."/>
            <person name="Bosak S."/>
            <person name="Kellis M."/>
            <person name="Volff J.-N."/>
            <person name="Guigo R."/>
            <person name="Zody M.C."/>
            <person name="Mesirov J."/>
            <person name="Lindblad-Toh K."/>
            <person name="Birren B."/>
            <person name="Nusbaum C."/>
            <person name="Kahn D."/>
            <person name="Robinson-Rechavi M."/>
            <person name="Laudet V."/>
            <person name="Schachter V."/>
            <person name="Quetier F."/>
            <person name="Saurin W."/>
            <person name="Scarpelli C."/>
            <person name="Wincker P."/>
            <person name="Lander E.S."/>
            <person name="Weissenbach J."/>
            <person name="Roest Crollius H."/>
        </authorList>
    </citation>
    <scope>NUCLEOTIDE SEQUENCE [LARGE SCALE GENOMIC DNA]</scope>
</reference>
<organism evidence="2">
    <name type="scientific">Tetraodon nigroviridis</name>
    <name type="common">Spotted green pufferfish</name>
    <name type="synonym">Chelonodon nigroviridis</name>
    <dbReference type="NCBI Taxonomy" id="99883"/>
    <lineage>
        <taxon>Eukaryota</taxon>
        <taxon>Metazoa</taxon>
        <taxon>Chordata</taxon>
        <taxon>Craniata</taxon>
        <taxon>Vertebrata</taxon>
        <taxon>Euteleostomi</taxon>
        <taxon>Actinopterygii</taxon>
        <taxon>Neopterygii</taxon>
        <taxon>Teleostei</taxon>
        <taxon>Neoteleostei</taxon>
        <taxon>Acanthomorphata</taxon>
        <taxon>Eupercaria</taxon>
        <taxon>Tetraodontiformes</taxon>
        <taxon>Tetradontoidea</taxon>
        <taxon>Tetraodontidae</taxon>
        <taxon>Tetraodon</taxon>
    </lineage>
</organism>
<dbReference type="EMBL" id="CAAE01002833">
    <property type="protein sequence ID" value="CAF87610.1"/>
    <property type="molecule type" value="Genomic_DNA"/>
</dbReference>
<dbReference type="KEGG" id="tng:GSTEN00000490G001"/>
<name>Q4THM2_TETNG</name>
<reference evidence="2" key="2">
    <citation type="submission" date="2004-02" db="EMBL/GenBank/DDBJ databases">
        <authorList>
            <consortium name="Genoscope"/>
            <consortium name="Whitehead Institute Centre for Genome Research"/>
        </authorList>
    </citation>
    <scope>NUCLEOTIDE SEQUENCE</scope>
</reference>
<dbReference type="AlphaFoldDB" id="Q4THM2"/>
<sequence>AECSGGPVFPRLLHHALHFGRRGHPLRRGCPGASHRLHGNGLLDAVPVLGQLRQPGALEVLHQPQMPRSHHHCGLLGRHAGLHAAGGAELLRGRGARPERLHQRHQEQEGPHGGRGPAPVRVSRSAGTGHLHRSDRHFFRKTLPGLALFLVLHYWLGGHHFGFCSRCFPAVCLPEDDSRTRSCKQPRQLNQKRNAS</sequence>
<feature type="compositionally biased region" description="Basic and acidic residues" evidence="1">
    <location>
        <begin position="98"/>
        <end position="112"/>
    </location>
</feature>
<comment type="caution">
    <text evidence="2">The sequence shown here is derived from an EMBL/GenBank/DDBJ whole genome shotgun (WGS) entry which is preliminary data.</text>
</comment>
<accession>Q4THM2</accession>
<feature type="non-terminal residue" evidence="2">
    <location>
        <position position="196"/>
    </location>
</feature>